<dbReference type="RefSeq" id="WP_378998848.1">
    <property type="nucleotide sequence ID" value="NZ_JBHSMT010000028.1"/>
</dbReference>
<dbReference type="InterPro" id="IPR045851">
    <property type="entry name" value="AMP-bd_C_sf"/>
</dbReference>
<evidence type="ECO:0000256" key="4">
    <source>
        <dbReference type="ARBA" id="ARBA00022475"/>
    </source>
</evidence>
<evidence type="ECO:0000256" key="9">
    <source>
        <dbReference type="PIRNR" id="PIRNR004862"/>
    </source>
</evidence>
<protein>
    <recommendedName>
        <fullName evidence="9">Flagellar M-ring protein</fullName>
    </recommendedName>
</protein>
<sequence>MSKFGLNLNQMSRSSQVLLVGAVVLLISGVLLVAYWQLRPVYQVLFSDLRSQDAAAIVAELDKQKVPYRLERDGNTILVQEKDVLTTRLKVMSHDIPLKGAVGFELFNSSDLGLTEFSQKVNFQRALQGELARTIMSLGEIESARVHLALPESSIFRRSAAKPKASVAIATHTGNALTADTVKGIQRLVAAAVPDLEAREVTVLDQRGAPVSGGSRDDELADDPHLALKASLERYYRRKILELIEPIVGTGNAAISVDALLNLDQVRITQESDSAPAAPAAAVPEMLPLPPLPPLPGRRLKDGIKPLDAALDVGAGEMPVPAKTDERRNSHRVEQIVATPGSIRRMNVGVVLYTSLNPTDLARVNELIATTVGLTPGRGDKLLMMVRARTPSQMMDEEVIEPAHASGEGLGLPAKPVVAKKEVRPFGNVVSILAGLLVAALTVLAVMLWRSRQENLQLASAASLSDAQRQEYVRRLRAVLSEEKTVGI</sequence>
<comment type="function">
    <text evidence="9">The M ring may be actively involved in energy transduction.</text>
</comment>
<evidence type="ECO:0000256" key="6">
    <source>
        <dbReference type="ARBA" id="ARBA00022989"/>
    </source>
</evidence>
<keyword evidence="7 10" id="KW-0472">Membrane</keyword>
<gene>
    <name evidence="13" type="primary">fliF</name>
    <name evidence="13" type="ORF">ACFPM8_16170</name>
</gene>
<keyword evidence="13" id="KW-0969">Cilium</keyword>
<proteinExistence type="inferred from homology"/>
<dbReference type="InterPro" id="IPR006182">
    <property type="entry name" value="FliF_N_dom"/>
</dbReference>
<evidence type="ECO:0000256" key="7">
    <source>
        <dbReference type="ARBA" id="ARBA00023136"/>
    </source>
</evidence>
<dbReference type="InterPro" id="IPR043427">
    <property type="entry name" value="YscJ/FliF"/>
</dbReference>
<comment type="similarity">
    <text evidence="3 9">Belongs to the FliF family.</text>
</comment>
<evidence type="ECO:0000256" key="3">
    <source>
        <dbReference type="ARBA" id="ARBA00007971"/>
    </source>
</evidence>
<evidence type="ECO:0000313" key="13">
    <source>
        <dbReference type="EMBL" id="MFC5475498.1"/>
    </source>
</evidence>
<evidence type="ECO:0000259" key="12">
    <source>
        <dbReference type="Pfam" id="PF08345"/>
    </source>
</evidence>
<evidence type="ECO:0000256" key="1">
    <source>
        <dbReference type="ARBA" id="ARBA00004117"/>
    </source>
</evidence>
<dbReference type="PANTHER" id="PTHR30046">
    <property type="entry name" value="FLAGELLAR M-RING PROTEIN"/>
    <property type="match status" value="1"/>
</dbReference>
<reference evidence="14" key="1">
    <citation type="journal article" date="2019" name="Int. J. Syst. Evol. Microbiol.">
        <title>The Global Catalogue of Microorganisms (GCM) 10K type strain sequencing project: providing services to taxonomists for standard genome sequencing and annotation.</title>
        <authorList>
            <consortium name="The Broad Institute Genomics Platform"/>
            <consortium name="The Broad Institute Genome Sequencing Center for Infectious Disease"/>
            <person name="Wu L."/>
            <person name="Ma J."/>
        </authorList>
    </citation>
    <scope>NUCLEOTIDE SEQUENCE [LARGE SCALE GENOMIC DNA]</scope>
    <source>
        <strain evidence="14">JCM 17066</strain>
    </source>
</reference>
<keyword evidence="14" id="KW-1185">Reference proteome</keyword>
<keyword evidence="13" id="KW-0966">Cell projection</keyword>
<keyword evidence="6 10" id="KW-1133">Transmembrane helix</keyword>
<feature type="domain" description="Flagellar M-ring N-terminal" evidence="11">
    <location>
        <begin position="39"/>
        <end position="209"/>
    </location>
</feature>
<dbReference type="NCBIfam" id="TIGR00206">
    <property type="entry name" value="fliF"/>
    <property type="match status" value="1"/>
</dbReference>
<keyword evidence="4" id="KW-1003">Cell membrane</keyword>
<comment type="subcellular location">
    <subcellularLocation>
        <location evidence="1 9">Bacterial flagellum basal body</location>
    </subcellularLocation>
    <subcellularLocation>
        <location evidence="2">Cell membrane</location>
        <topology evidence="2">Multi-pass membrane protein</topology>
    </subcellularLocation>
</comment>
<evidence type="ECO:0000256" key="10">
    <source>
        <dbReference type="SAM" id="Phobius"/>
    </source>
</evidence>
<dbReference type="Gene3D" id="3.30.300.30">
    <property type="match status" value="1"/>
</dbReference>
<dbReference type="Pfam" id="PF08345">
    <property type="entry name" value="YscJ_FliF_C"/>
    <property type="match status" value="1"/>
</dbReference>
<dbReference type="Proteomes" id="UP001596045">
    <property type="component" value="Unassembled WGS sequence"/>
</dbReference>
<dbReference type="PIRSF" id="PIRSF004862">
    <property type="entry name" value="FliF"/>
    <property type="match status" value="1"/>
</dbReference>
<evidence type="ECO:0000256" key="2">
    <source>
        <dbReference type="ARBA" id="ARBA00004651"/>
    </source>
</evidence>
<dbReference type="InterPro" id="IPR013556">
    <property type="entry name" value="Flag_M-ring_C"/>
</dbReference>
<comment type="caution">
    <text evidence="13">The sequence shown here is derived from an EMBL/GenBank/DDBJ whole genome shotgun (WGS) entry which is preliminary data.</text>
</comment>
<feature type="transmembrane region" description="Helical" evidence="10">
    <location>
        <begin position="17"/>
        <end position="38"/>
    </location>
</feature>
<evidence type="ECO:0000256" key="5">
    <source>
        <dbReference type="ARBA" id="ARBA00022692"/>
    </source>
</evidence>
<dbReference type="InterPro" id="IPR000067">
    <property type="entry name" value="FlgMring_FliF"/>
</dbReference>
<evidence type="ECO:0000313" key="14">
    <source>
        <dbReference type="Proteomes" id="UP001596045"/>
    </source>
</evidence>
<keyword evidence="13" id="KW-0282">Flagellum</keyword>
<dbReference type="EMBL" id="JBHSMT010000028">
    <property type="protein sequence ID" value="MFC5475498.1"/>
    <property type="molecule type" value="Genomic_DNA"/>
</dbReference>
<accession>A0ABW0MBA7</accession>
<dbReference type="PANTHER" id="PTHR30046:SF0">
    <property type="entry name" value="FLAGELLAR M-RING PROTEIN"/>
    <property type="match status" value="1"/>
</dbReference>
<evidence type="ECO:0000259" key="11">
    <source>
        <dbReference type="Pfam" id="PF01514"/>
    </source>
</evidence>
<dbReference type="PRINTS" id="PR01009">
    <property type="entry name" value="FLGMRINGFLIF"/>
</dbReference>
<keyword evidence="5 10" id="KW-0812">Transmembrane</keyword>
<keyword evidence="8 9" id="KW-0975">Bacterial flagellum</keyword>
<dbReference type="Pfam" id="PF01514">
    <property type="entry name" value="YscJ_FliF"/>
    <property type="match status" value="1"/>
</dbReference>
<evidence type="ECO:0000256" key="8">
    <source>
        <dbReference type="ARBA" id="ARBA00023143"/>
    </source>
</evidence>
<feature type="transmembrane region" description="Helical" evidence="10">
    <location>
        <begin position="429"/>
        <end position="449"/>
    </location>
</feature>
<feature type="domain" description="Flagellar M-ring C-terminal" evidence="12">
    <location>
        <begin position="330"/>
        <end position="382"/>
    </location>
</feature>
<name>A0ABW0MBA7_9BURK</name>
<organism evidence="13 14">
    <name type="scientific">Paraherbaspirillum soli</name>
    <dbReference type="NCBI Taxonomy" id="631222"/>
    <lineage>
        <taxon>Bacteria</taxon>
        <taxon>Pseudomonadati</taxon>
        <taxon>Pseudomonadota</taxon>
        <taxon>Betaproteobacteria</taxon>
        <taxon>Burkholderiales</taxon>
        <taxon>Oxalobacteraceae</taxon>
        <taxon>Paraherbaspirillum</taxon>
    </lineage>
</organism>